<accession>A0A261Y9E4</accession>
<evidence type="ECO:0000256" key="6">
    <source>
        <dbReference type="ARBA" id="ARBA00023136"/>
    </source>
</evidence>
<protein>
    <submittedName>
        <fullName evidence="9">Uncharacterized protein</fullName>
    </submittedName>
</protein>
<keyword evidence="6 8" id="KW-0472">Membrane</keyword>
<organism evidence="9 10">
    <name type="scientific">Bifiguratus adelaidae</name>
    <dbReference type="NCBI Taxonomy" id="1938954"/>
    <lineage>
        <taxon>Eukaryota</taxon>
        <taxon>Fungi</taxon>
        <taxon>Fungi incertae sedis</taxon>
        <taxon>Mucoromycota</taxon>
        <taxon>Mucoromycotina</taxon>
        <taxon>Endogonomycetes</taxon>
        <taxon>Endogonales</taxon>
        <taxon>Endogonales incertae sedis</taxon>
        <taxon>Bifiguratus</taxon>
    </lineage>
</organism>
<comment type="similarity">
    <text evidence="2 7">Belongs to the MIP/aquaporin (TC 1.A.8) family.</text>
</comment>
<dbReference type="PANTHER" id="PTHR43829:SF9">
    <property type="entry name" value="AQUAPORIN-9"/>
    <property type="match status" value="1"/>
</dbReference>
<dbReference type="Pfam" id="PF00230">
    <property type="entry name" value="MIP"/>
    <property type="match status" value="1"/>
</dbReference>
<evidence type="ECO:0000256" key="1">
    <source>
        <dbReference type="ARBA" id="ARBA00004141"/>
    </source>
</evidence>
<feature type="transmembrane region" description="Helical" evidence="8">
    <location>
        <begin position="105"/>
        <end position="127"/>
    </location>
</feature>
<dbReference type="PROSITE" id="PS00221">
    <property type="entry name" value="MIP"/>
    <property type="match status" value="1"/>
</dbReference>
<evidence type="ECO:0000313" key="10">
    <source>
        <dbReference type="Proteomes" id="UP000242875"/>
    </source>
</evidence>
<sequence>MAERQPLLNNVRNEAMSAWDNIKGHYREGAAEFLGTAAFVMFGTGTIASTVLSGGEKGDWIAINFGFGIGLTLACYIAGGVSSAHLNPAVTLTRAIFRGFSWAKVPVYIIGQFLGAFVGALIVYLVYLPSLRHSNHGGYTHETRAIFATYPEPWVGTFGAFFTELVGTFLLVTVVLATSDDDSIAGPDFQPVVVGLALMAIGASVGSQTGFALNPARDFEPRVLMSMTGWGWKVFSARKYYTWFP</sequence>
<dbReference type="NCBIfam" id="TIGR00861">
    <property type="entry name" value="MIP"/>
    <property type="match status" value="1"/>
</dbReference>
<evidence type="ECO:0000256" key="7">
    <source>
        <dbReference type="RuleBase" id="RU000477"/>
    </source>
</evidence>
<dbReference type="InterPro" id="IPR050363">
    <property type="entry name" value="MIP/Aquaporin"/>
</dbReference>
<evidence type="ECO:0000256" key="3">
    <source>
        <dbReference type="ARBA" id="ARBA00022448"/>
    </source>
</evidence>
<dbReference type="GO" id="GO:0015254">
    <property type="term" value="F:glycerol channel activity"/>
    <property type="evidence" value="ECO:0007669"/>
    <property type="project" value="TreeGrafter"/>
</dbReference>
<dbReference type="InterPro" id="IPR023271">
    <property type="entry name" value="Aquaporin-like"/>
</dbReference>
<dbReference type="GO" id="GO:0005886">
    <property type="term" value="C:plasma membrane"/>
    <property type="evidence" value="ECO:0007669"/>
    <property type="project" value="TreeGrafter"/>
</dbReference>
<name>A0A261Y9E4_9FUNG</name>
<keyword evidence="10" id="KW-1185">Reference proteome</keyword>
<dbReference type="InterPro" id="IPR000425">
    <property type="entry name" value="MIP"/>
</dbReference>
<feature type="transmembrane region" description="Helical" evidence="8">
    <location>
        <begin position="61"/>
        <end position="85"/>
    </location>
</feature>
<evidence type="ECO:0000256" key="5">
    <source>
        <dbReference type="ARBA" id="ARBA00022989"/>
    </source>
</evidence>
<dbReference type="InterPro" id="IPR022357">
    <property type="entry name" value="MIP_CS"/>
</dbReference>
<dbReference type="PRINTS" id="PR00783">
    <property type="entry name" value="MINTRINSICP"/>
</dbReference>
<proteinExistence type="inferred from homology"/>
<dbReference type="Proteomes" id="UP000242875">
    <property type="component" value="Unassembled WGS sequence"/>
</dbReference>
<evidence type="ECO:0000256" key="8">
    <source>
        <dbReference type="SAM" id="Phobius"/>
    </source>
</evidence>
<dbReference type="Gene3D" id="1.20.1080.10">
    <property type="entry name" value="Glycerol uptake facilitator protein"/>
    <property type="match status" value="1"/>
</dbReference>
<dbReference type="SUPFAM" id="SSF81338">
    <property type="entry name" value="Aquaporin-like"/>
    <property type="match status" value="1"/>
</dbReference>
<evidence type="ECO:0000256" key="4">
    <source>
        <dbReference type="ARBA" id="ARBA00022692"/>
    </source>
</evidence>
<evidence type="ECO:0000313" key="9">
    <source>
        <dbReference type="EMBL" id="OZJ07034.1"/>
    </source>
</evidence>
<comment type="subcellular location">
    <subcellularLocation>
        <location evidence="1">Membrane</location>
        <topology evidence="1">Multi-pass membrane protein</topology>
    </subcellularLocation>
</comment>
<comment type="caution">
    <text evidence="9">The sequence shown here is derived from an EMBL/GenBank/DDBJ whole genome shotgun (WGS) entry which is preliminary data.</text>
</comment>
<keyword evidence="5 8" id="KW-1133">Transmembrane helix</keyword>
<dbReference type="AlphaFoldDB" id="A0A261Y9E4"/>
<dbReference type="PANTHER" id="PTHR43829">
    <property type="entry name" value="AQUAPORIN OR AQUAGLYCEROPORIN RELATED"/>
    <property type="match status" value="1"/>
</dbReference>
<feature type="transmembrane region" description="Helical" evidence="8">
    <location>
        <begin position="33"/>
        <end position="54"/>
    </location>
</feature>
<keyword evidence="4 7" id="KW-0812">Transmembrane</keyword>
<dbReference type="OrthoDB" id="3222at2759"/>
<keyword evidence="3 7" id="KW-0813">Transport</keyword>
<evidence type="ECO:0000256" key="2">
    <source>
        <dbReference type="ARBA" id="ARBA00006175"/>
    </source>
</evidence>
<dbReference type="GO" id="GO:0015250">
    <property type="term" value="F:water channel activity"/>
    <property type="evidence" value="ECO:0007669"/>
    <property type="project" value="TreeGrafter"/>
</dbReference>
<feature type="transmembrane region" description="Helical" evidence="8">
    <location>
        <begin position="154"/>
        <end position="177"/>
    </location>
</feature>
<gene>
    <name evidence="9" type="ORF">BZG36_00091</name>
</gene>
<dbReference type="CDD" id="cd00333">
    <property type="entry name" value="MIP"/>
    <property type="match status" value="1"/>
</dbReference>
<dbReference type="PRINTS" id="PR02019">
    <property type="entry name" value="AQUAPORIN7"/>
</dbReference>
<reference evidence="9 10" key="1">
    <citation type="journal article" date="2017" name="Mycologia">
        <title>Bifiguratus adelaidae, gen. et sp. nov., a new member of Mucoromycotina in endophytic and soil-dwelling habitats.</title>
        <authorList>
            <person name="Torres-Cruz T.J."/>
            <person name="Billingsley Tobias T.L."/>
            <person name="Almatruk M."/>
            <person name="Hesse C."/>
            <person name="Kuske C.R."/>
            <person name="Desiro A."/>
            <person name="Benucci G.M."/>
            <person name="Bonito G."/>
            <person name="Stajich J.E."/>
            <person name="Dunlap C."/>
            <person name="Arnold A.E."/>
            <person name="Porras-Alfaro A."/>
        </authorList>
    </citation>
    <scope>NUCLEOTIDE SEQUENCE [LARGE SCALE GENOMIC DNA]</scope>
    <source>
        <strain evidence="9 10">AZ0501</strain>
    </source>
</reference>
<feature type="transmembrane region" description="Helical" evidence="8">
    <location>
        <begin position="189"/>
        <end position="213"/>
    </location>
</feature>
<dbReference type="EMBL" id="MVBO01000001">
    <property type="protein sequence ID" value="OZJ07034.1"/>
    <property type="molecule type" value="Genomic_DNA"/>
</dbReference>